<evidence type="ECO:0000256" key="8">
    <source>
        <dbReference type="HAMAP-Rule" id="MF_00912"/>
    </source>
</evidence>
<keyword evidence="11" id="KW-1185">Reference proteome</keyword>
<dbReference type="GO" id="GO:0051301">
    <property type="term" value="P:cell division"/>
    <property type="evidence" value="ECO:0007669"/>
    <property type="project" value="UniProtKB-KW"/>
</dbReference>
<dbReference type="Pfam" id="PF08478">
    <property type="entry name" value="POTRA_1"/>
    <property type="match status" value="1"/>
</dbReference>
<dbReference type="EMBL" id="JBIACK010000018">
    <property type="protein sequence ID" value="MFE8703625.1"/>
    <property type="molecule type" value="Genomic_DNA"/>
</dbReference>
<dbReference type="PANTHER" id="PTHR37820:SF1">
    <property type="entry name" value="CELL DIVISION PROTEIN FTSQ"/>
    <property type="match status" value="1"/>
</dbReference>
<dbReference type="InterPro" id="IPR013685">
    <property type="entry name" value="POTRA_FtsQ_type"/>
</dbReference>
<comment type="function">
    <text evidence="8">Cell division protein that may be involved in stabilizing or promoting the assembly of the division complex.</text>
</comment>
<protein>
    <recommendedName>
        <fullName evidence="8">Cell division protein DivIB</fullName>
    </recommendedName>
</protein>
<proteinExistence type="inferred from homology"/>
<organism evidence="10 11">
    <name type="scientific">Cytobacillus spartinae</name>
    <dbReference type="NCBI Taxonomy" id="3299023"/>
    <lineage>
        <taxon>Bacteria</taxon>
        <taxon>Bacillati</taxon>
        <taxon>Bacillota</taxon>
        <taxon>Bacilli</taxon>
        <taxon>Bacillales</taxon>
        <taxon>Bacillaceae</taxon>
        <taxon>Cytobacillus</taxon>
    </lineage>
</organism>
<dbReference type="InterPro" id="IPR050487">
    <property type="entry name" value="FtsQ_DivIB"/>
</dbReference>
<evidence type="ECO:0000256" key="2">
    <source>
        <dbReference type="ARBA" id="ARBA00022475"/>
    </source>
</evidence>
<evidence type="ECO:0000256" key="5">
    <source>
        <dbReference type="ARBA" id="ARBA00022989"/>
    </source>
</evidence>
<evidence type="ECO:0000259" key="9">
    <source>
        <dbReference type="PROSITE" id="PS51779"/>
    </source>
</evidence>
<keyword evidence="5 8" id="KW-1133">Transmembrane helix</keyword>
<feature type="transmembrane region" description="Helical" evidence="8">
    <location>
        <begin position="28"/>
        <end position="45"/>
    </location>
</feature>
<evidence type="ECO:0000256" key="7">
    <source>
        <dbReference type="ARBA" id="ARBA00023306"/>
    </source>
</evidence>
<comment type="caution">
    <text evidence="10">The sequence shown here is derived from an EMBL/GenBank/DDBJ whole genome shotgun (WGS) entry which is preliminary data.</text>
</comment>
<sequence length="261" mass="29756">MQKGKIVSLEDRIPKIKQQRRKKANRRLILLLSLFFSLTVCVVYFQSPLSHVKKVNIIGNSVYASEYLTELSGLSSKTNIWKINEVQIEEEFEKLSEIKTAKVEVRLPNQVVITVEEWKRIAYITKETEFLPVLESGDILEDEKMSTIPVNAPILVGFSEGEVISEMVQSLEGLPEEVLNSISEIHYSPKDTDKFHISLFMNDGFEVSASIRSFTEKMSHYPSIVSQLDPTQKGVIDLEVGSYFRAYESEGAEVDENEDER</sequence>
<dbReference type="HAMAP" id="MF_00912">
    <property type="entry name" value="DivIB"/>
    <property type="match status" value="1"/>
</dbReference>
<dbReference type="Pfam" id="PF03799">
    <property type="entry name" value="FtsQ_DivIB_C"/>
    <property type="match status" value="1"/>
</dbReference>
<dbReference type="PANTHER" id="PTHR37820">
    <property type="entry name" value="CELL DIVISION PROTEIN DIVIB"/>
    <property type="match status" value="1"/>
</dbReference>
<keyword evidence="2 8" id="KW-1003">Cell membrane</keyword>
<dbReference type="InterPro" id="IPR034746">
    <property type="entry name" value="POTRA"/>
</dbReference>
<dbReference type="Proteomes" id="UP001601059">
    <property type="component" value="Unassembled WGS sequence"/>
</dbReference>
<keyword evidence="4 8" id="KW-0812">Transmembrane</keyword>
<dbReference type="Gene3D" id="3.40.50.10960">
    <property type="match status" value="1"/>
</dbReference>
<reference evidence="10 11" key="1">
    <citation type="submission" date="2024-08" db="EMBL/GenBank/DDBJ databases">
        <title>Two novel Cytobacillus novel species.</title>
        <authorList>
            <person name="Liu G."/>
        </authorList>
    </citation>
    <scope>NUCLEOTIDE SEQUENCE [LARGE SCALE GENOMIC DNA]</scope>
    <source>
        <strain evidence="10 11">FJAT-54145</strain>
    </source>
</reference>
<comment type="similarity">
    <text evidence="8">Belongs to the FtsQ/DivIB family. DivIB subfamily.</text>
</comment>
<accession>A0ABW6KK90</accession>
<evidence type="ECO:0000313" key="10">
    <source>
        <dbReference type="EMBL" id="MFE8703625.1"/>
    </source>
</evidence>
<evidence type="ECO:0000256" key="4">
    <source>
        <dbReference type="ARBA" id="ARBA00022692"/>
    </source>
</evidence>
<dbReference type="InterPro" id="IPR026580">
    <property type="entry name" value="DivIB"/>
</dbReference>
<keyword evidence="7 8" id="KW-0131">Cell cycle</keyword>
<dbReference type="Gene3D" id="3.10.20.310">
    <property type="entry name" value="membrane protein fhac"/>
    <property type="match status" value="1"/>
</dbReference>
<gene>
    <name evidence="8" type="primary">divIB</name>
    <name evidence="10" type="ORF">ACFYKX_23955</name>
</gene>
<keyword evidence="6 8" id="KW-0472">Membrane</keyword>
<feature type="domain" description="POTRA" evidence="9">
    <location>
        <begin position="50"/>
        <end position="118"/>
    </location>
</feature>
<evidence type="ECO:0000256" key="3">
    <source>
        <dbReference type="ARBA" id="ARBA00022618"/>
    </source>
</evidence>
<keyword evidence="3 8" id="KW-0132">Cell division</keyword>
<evidence type="ECO:0000256" key="6">
    <source>
        <dbReference type="ARBA" id="ARBA00023136"/>
    </source>
</evidence>
<evidence type="ECO:0000313" key="11">
    <source>
        <dbReference type="Proteomes" id="UP001601059"/>
    </source>
</evidence>
<dbReference type="PROSITE" id="PS51779">
    <property type="entry name" value="POTRA"/>
    <property type="match status" value="1"/>
</dbReference>
<comment type="subcellular location">
    <subcellularLocation>
        <location evidence="8">Cell membrane</location>
        <topology evidence="8">Single-pass type II membrane protein</topology>
    </subcellularLocation>
    <subcellularLocation>
        <location evidence="1">Membrane</location>
    </subcellularLocation>
    <text evidence="8">Localizes to the division septum.</text>
</comment>
<name>A0ABW6KK90_9BACI</name>
<dbReference type="RefSeq" id="WP_389364319.1">
    <property type="nucleotide sequence ID" value="NZ_JBIACK010000018.1"/>
</dbReference>
<dbReference type="InterPro" id="IPR005548">
    <property type="entry name" value="Cell_div_FtsQ/DivIB_C"/>
</dbReference>
<evidence type="ECO:0000256" key="1">
    <source>
        <dbReference type="ARBA" id="ARBA00004370"/>
    </source>
</evidence>